<dbReference type="OrthoDB" id="35765at10239"/>
<dbReference type="EMBL" id="KY683736">
    <property type="protein sequence ID" value="ASJ80454.1"/>
    <property type="molecule type" value="Genomic_DNA"/>
</dbReference>
<evidence type="ECO:0000313" key="1">
    <source>
        <dbReference type="EMBL" id="ASJ80454.1"/>
    </source>
</evidence>
<protein>
    <submittedName>
        <fullName evidence="1">Uncharacterized protein</fullName>
    </submittedName>
</protein>
<accession>A0A220NU47</accession>
<gene>
    <name evidence="1" type="ORF">V18_00101</name>
</gene>
<keyword evidence="2" id="KW-1185">Reference proteome</keyword>
<organism evidence="1 2">
    <name type="scientific">Escherichia phage V18</name>
    <dbReference type="NCBI Taxonomy" id="1981500"/>
    <lineage>
        <taxon>Viruses</taxon>
        <taxon>Duplodnaviria</taxon>
        <taxon>Heunggongvirae</taxon>
        <taxon>Uroviricota</taxon>
        <taxon>Caudoviricetes</taxon>
        <taxon>Vequintavirinae</taxon>
        <taxon>Vequintavirus</taxon>
        <taxon>Vequintavirus V18</taxon>
    </lineage>
</organism>
<dbReference type="Proteomes" id="UP000221612">
    <property type="component" value="Segment"/>
</dbReference>
<evidence type="ECO:0000313" key="2">
    <source>
        <dbReference type="Proteomes" id="UP000221612"/>
    </source>
</evidence>
<proteinExistence type="predicted"/>
<name>A0A220NU47_9CAUD</name>
<sequence>MIGDRNDTMTLELTIPDSFSENFIPEMMSKMRSLLDQIEEAVWEDDAVVANELVDKCKSIIDAVEEYHGGF</sequence>
<reference evidence="1 2" key="1">
    <citation type="journal article" date="2015" name="Bacteriophage">
        <title>A small-scale experiment of using phage-based probiotic dietary supplement for prevention of E. coli traveler's diarrhea.</title>
        <authorList>
            <person name="Aleshkin A.V."/>
            <person name="Rubalskii E.O."/>
            <person name="Volozhantsev N.V."/>
            <person name="Verevkin V.V."/>
            <person name="Svetoch E.A."/>
            <person name="Kiseleva I.A."/>
            <person name="Bochkareva S.S."/>
            <person name="Borisova O.Y."/>
            <person name="Popova A.V."/>
            <person name="Bogun A.G."/>
            <person name="Afanas'ev S.S."/>
        </authorList>
    </citation>
    <scope>NUCLEOTIDE SEQUENCE [LARGE SCALE GENOMIC DNA]</scope>
</reference>